<evidence type="ECO:0000256" key="1">
    <source>
        <dbReference type="SAM" id="MobiDB-lite"/>
    </source>
</evidence>
<proteinExistence type="predicted"/>
<organism evidence="2 3">
    <name type="scientific">Dreissena polymorpha</name>
    <name type="common">Zebra mussel</name>
    <name type="synonym">Mytilus polymorpha</name>
    <dbReference type="NCBI Taxonomy" id="45954"/>
    <lineage>
        <taxon>Eukaryota</taxon>
        <taxon>Metazoa</taxon>
        <taxon>Spiralia</taxon>
        <taxon>Lophotrochozoa</taxon>
        <taxon>Mollusca</taxon>
        <taxon>Bivalvia</taxon>
        <taxon>Autobranchia</taxon>
        <taxon>Heteroconchia</taxon>
        <taxon>Euheterodonta</taxon>
        <taxon>Imparidentia</taxon>
        <taxon>Neoheterodontei</taxon>
        <taxon>Myida</taxon>
        <taxon>Dreissenoidea</taxon>
        <taxon>Dreissenidae</taxon>
        <taxon>Dreissena</taxon>
    </lineage>
</organism>
<dbReference type="Proteomes" id="UP000828390">
    <property type="component" value="Unassembled WGS sequence"/>
</dbReference>
<sequence length="58" mass="6421">MRFMSVSCTEGGGGYEDSFPELPAVPNSILPDPPGFKSSRGEDVDFVGLLRRFEELKR</sequence>
<dbReference type="EMBL" id="JAIWYP010000012">
    <property type="protein sequence ID" value="KAH3724686.1"/>
    <property type="molecule type" value="Genomic_DNA"/>
</dbReference>
<evidence type="ECO:0000313" key="2">
    <source>
        <dbReference type="EMBL" id="KAH3724686.1"/>
    </source>
</evidence>
<comment type="caution">
    <text evidence="2">The sequence shown here is derived from an EMBL/GenBank/DDBJ whole genome shotgun (WGS) entry which is preliminary data.</text>
</comment>
<feature type="region of interest" description="Disordered" evidence="1">
    <location>
        <begin position="1"/>
        <end position="20"/>
    </location>
</feature>
<accession>A0A9D4CI60</accession>
<reference evidence="2" key="1">
    <citation type="journal article" date="2019" name="bioRxiv">
        <title>The Genome of the Zebra Mussel, Dreissena polymorpha: A Resource for Invasive Species Research.</title>
        <authorList>
            <person name="McCartney M.A."/>
            <person name="Auch B."/>
            <person name="Kono T."/>
            <person name="Mallez S."/>
            <person name="Zhang Y."/>
            <person name="Obille A."/>
            <person name="Becker A."/>
            <person name="Abrahante J.E."/>
            <person name="Garbe J."/>
            <person name="Badalamenti J.P."/>
            <person name="Herman A."/>
            <person name="Mangelson H."/>
            <person name="Liachko I."/>
            <person name="Sullivan S."/>
            <person name="Sone E.D."/>
            <person name="Koren S."/>
            <person name="Silverstein K.A.T."/>
            <person name="Beckman K.B."/>
            <person name="Gohl D.M."/>
        </authorList>
    </citation>
    <scope>NUCLEOTIDE SEQUENCE</scope>
    <source>
        <strain evidence="2">Duluth1</strain>
        <tissue evidence="2">Whole animal</tissue>
    </source>
</reference>
<reference evidence="2" key="2">
    <citation type="submission" date="2020-11" db="EMBL/GenBank/DDBJ databases">
        <authorList>
            <person name="McCartney M.A."/>
            <person name="Auch B."/>
            <person name="Kono T."/>
            <person name="Mallez S."/>
            <person name="Becker A."/>
            <person name="Gohl D.M."/>
            <person name="Silverstein K.A.T."/>
            <person name="Koren S."/>
            <person name="Bechman K.B."/>
            <person name="Herman A."/>
            <person name="Abrahante J.E."/>
            <person name="Garbe J."/>
        </authorList>
    </citation>
    <scope>NUCLEOTIDE SEQUENCE</scope>
    <source>
        <strain evidence="2">Duluth1</strain>
        <tissue evidence="2">Whole animal</tissue>
    </source>
</reference>
<evidence type="ECO:0000313" key="3">
    <source>
        <dbReference type="Proteomes" id="UP000828390"/>
    </source>
</evidence>
<gene>
    <name evidence="2" type="ORF">DPMN_050509</name>
</gene>
<name>A0A9D4CI60_DREPO</name>
<keyword evidence="3" id="KW-1185">Reference proteome</keyword>
<protein>
    <submittedName>
        <fullName evidence="2">Uncharacterized protein</fullName>
    </submittedName>
</protein>
<dbReference type="AlphaFoldDB" id="A0A9D4CI60"/>